<dbReference type="SUPFAM" id="SSF54909">
    <property type="entry name" value="Dimeric alpha+beta barrel"/>
    <property type="match status" value="1"/>
</dbReference>
<organism evidence="2 3">
    <name type="scientific">Cognatishimia activa</name>
    <dbReference type="NCBI Taxonomy" id="1715691"/>
    <lineage>
        <taxon>Bacteria</taxon>
        <taxon>Pseudomonadati</taxon>
        <taxon>Pseudomonadota</taxon>
        <taxon>Alphaproteobacteria</taxon>
        <taxon>Rhodobacterales</taxon>
        <taxon>Paracoccaceae</taxon>
        <taxon>Cognatishimia</taxon>
    </lineage>
</organism>
<evidence type="ECO:0000313" key="3">
    <source>
        <dbReference type="Proteomes" id="UP000051184"/>
    </source>
</evidence>
<gene>
    <name evidence="2" type="ORF">TA5114_02645</name>
</gene>
<dbReference type="Pfam" id="PF07045">
    <property type="entry name" value="DUF1330"/>
    <property type="match status" value="1"/>
</dbReference>
<protein>
    <recommendedName>
        <fullName evidence="1">DUF1330 domain-containing protein</fullName>
    </recommendedName>
</protein>
<dbReference type="OrthoDB" id="582594at2"/>
<accession>A0A0P1J0P6</accession>
<dbReference type="Gene3D" id="3.30.70.100">
    <property type="match status" value="1"/>
</dbReference>
<dbReference type="EMBL" id="CYUE01000020">
    <property type="protein sequence ID" value="CUK26827.1"/>
    <property type="molecule type" value="Genomic_DNA"/>
</dbReference>
<proteinExistence type="predicted"/>
<dbReference type="AlphaFoldDB" id="A0A0P1J0P6"/>
<dbReference type="Proteomes" id="UP000051184">
    <property type="component" value="Unassembled WGS sequence"/>
</dbReference>
<evidence type="ECO:0000313" key="2">
    <source>
        <dbReference type="EMBL" id="CUK26827.1"/>
    </source>
</evidence>
<dbReference type="RefSeq" id="WP_058316661.1">
    <property type="nucleotide sequence ID" value="NZ_CYTO01000009.1"/>
</dbReference>
<keyword evidence="3" id="KW-1185">Reference proteome</keyword>
<dbReference type="InterPro" id="IPR010753">
    <property type="entry name" value="DUF1330"/>
</dbReference>
<reference evidence="3" key="1">
    <citation type="submission" date="2015-09" db="EMBL/GenBank/DDBJ databases">
        <authorList>
            <person name="Rodrigo-Torres Lidia"/>
            <person name="Arahal R.David."/>
        </authorList>
    </citation>
    <scope>NUCLEOTIDE SEQUENCE [LARGE SCALE GENOMIC DNA]</scope>
    <source>
        <strain evidence="3">CECT 5114</strain>
    </source>
</reference>
<name>A0A0P1J0P6_9RHOB</name>
<dbReference type="STRING" id="1715691.TA5113_01474"/>
<feature type="domain" description="DUF1330" evidence="1">
    <location>
        <begin position="6"/>
        <end position="88"/>
    </location>
</feature>
<sequence length="109" mass="11815">MSVTVVAMVTLNDDEPMALAEYFRVTGPLMERAGAVITKTFDINEVVVGHRPAKKVFIVEYPSRAAVDMVFKSPEYEAVKPTRDIAFSEYSVTVAADNEAAAADVASVD</sequence>
<evidence type="ECO:0000259" key="1">
    <source>
        <dbReference type="Pfam" id="PF07045"/>
    </source>
</evidence>
<dbReference type="InterPro" id="IPR011008">
    <property type="entry name" value="Dimeric_a/b-barrel"/>
</dbReference>